<gene>
    <name evidence="6" type="ORF">ACFY35_11025</name>
</gene>
<dbReference type="SMART" id="SM00710">
    <property type="entry name" value="PbH1"/>
    <property type="match status" value="8"/>
</dbReference>
<dbReference type="Gene3D" id="2.160.20.10">
    <property type="entry name" value="Single-stranded right-handed beta-helix, Pectin lyase-like"/>
    <property type="match status" value="1"/>
</dbReference>
<dbReference type="SUPFAM" id="SSF51126">
    <property type="entry name" value="Pectin lyase-like"/>
    <property type="match status" value="1"/>
</dbReference>
<dbReference type="Proteomes" id="UP001602245">
    <property type="component" value="Unassembled WGS sequence"/>
</dbReference>
<comment type="subcellular location">
    <subcellularLocation>
        <location evidence="1">Secreted</location>
    </subcellularLocation>
</comment>
<dbReference type="PANTHER" id="PTHR40088:SF2">
    <property type="entry name" value="SECRETED SUGAR HYDROLASE"/>
    <property type="match status" value="1"/>
</dbReference>
<dbReference type="Pfam" id="PF13229">
    <property type="entry name" value="Beta_helix"/>
    <property type="match status" value="1"/>
</dbReference>
<keyword evidence="3 4" id="KW-0732">Signal</keyword>
<evidence type="ECO:0000256" key="4">
    <source>
        <dbReference type="SAM" id="SignalP"/>
    </source>
</evidence>
<dbReference type="RefSeq" id="WP_084699050.1">
    <property type="nucleotide sequence ID" value="NZ_JBIAZU010000002.1"/>
</dbReference>
<evidence type="ECO:0000313" key="6">
    <source>
        <dbReference type="EMBL" id="MFF5289967.1"/>
    </source>
</evidence>
<reference evidence="6 7" key="1">
    <citation type="submission" date="2024-10" db="EMBL/GenBank/DDBJ databases">
        <title>The Natural Products Discovery Center: Release of the First 8490 Sequenced Strains for Exploring Actinobacteria Biosynthetic Diversity.</title>
        <authorList>
            <person name="Kalkreuter E."/>
            <person name="Kautsar S.A."/>
            <person name="Yang D."/>
            <person name="Bader C.D."/>
            <person name="Teijaro C.N."/>
            <person name="Fluegel L."/>
            <person name="Davis C.M."/>
            <person name="Simpson J.R."/>
            <person name="Lauterbach L."/>
            <person name="Steele A.D."/>
            <person name="Gui C."/>
            <person name="Meng S."/>
            <person name="Li G."/>
            <person name="Viehrig K."/>
            <person name="Ye F."/>
            <person name="Su P."/>
            <person name="Kiefer A.F."/>
            <person name="Nichols A."/>
            <person name="Cepeda A.J."/>
            <person name="Yan W."/>
            <person name="Fan B."/>
            <person name="Jiang Y."/>
            <person name="Adhikari A."/>
            <person name="Zheng C.-J."/>
            <person name="Schuster L."/>
            <person name="Cowan T.M."/>
            <person name="Smanski M.J."/>
            <person name="Chevrette M.G."/>
            <person name="De Carvalho L.P.S."/>
            <person name="Shen B."/>
        </authorList>
    </citation>
    <scope>NUCLEOTIDE SEQUENCE [LARGE SCALE GENOMIC DNA]</scope>
    <source>
        <strain evidence="6 7">NPDC000087</strain>
    </source>
</reference>
<evidence type="ECO:0000256" key="2">
    <source>
        <dbReference type="ARBA" id="ARBA00022525"/>
    </source>
</evidence>
<proteinExistence type="predicted"/>
<feature type="signal peptide" evidence="4">
    <location>
        <begin position="1"/>
        <end position="28"/>
    </location>
</feature>
<dbReference type="PANTHER" id="PTHR40088">
    <property type="entry name" value="PECTATE LYASE (EUROFUNG)"/>
    <property type="match status" value="1"/>
</dbReference>
<dbReference type="InterPro" id="IPR006626">
    <property type="entry name" value="PbH1"/>
</dbReference>
<dbReference type="InterPro" id="IPR012334">
    <property type="entry name" value="Pectin_lyas_fold"/>
</dbReference>
<evidence type="ECO:0000259" key="5">
    <source>
        <dbReference type="Pfam" id="PF13229"/>
    </source>
</evidence>
<organism evidence="6 7">
    <name type="scientific">Paractinoplanes globisporus</name>
    <dbReference type="NCBI Taxonomy" id="113565"/>
    <lineage>
        <taxon>Bacteria</taxon>
        <taxon>Bacillati</taxon>
        <taxon>Actinomycetota</taxon>
        <taxon>Actinomycetes</taxon>
        <taxon>Micromonosporales</taxon>
        <taxon>Micromonosporaceae</taxon>
        <taxon>Paractinoplanes</taxon>
    </lineage>
</organism>
<keyword evidence="2" id="KW-0964">Secreted</keyword>
<keyword evidence="7" id="KW-1185">Reference proteome</keyword>
<dbReference type="InterPro" id="IPR011050">
    <property type="entry name" value="Pectin_lyase_fold/virulence"/>
</dbReference>
<evidence type="ECO:0000256" key="1">
    <source>
        <dbReference type="ARBA" id="ARBA00004613"/>
    </source>
</evidence>
<comment type="caution">
    <text evidence="6">The sequence shown here is derived from an EMBL/GenBank/DDBJ whole genome shotgun (WGS) entry which is preliminary data.</text>
</comment>
<evidence type="ECO:0000313" key="7">
    <source>
        <dbReference type="Proteomes" id="UP001602245"/>
    </source>
</evidence>
<dbReference type="InterPro" id="IPR039448">
    <property type="entry name" value="Beta_helix"/>
</dbReference>
<name>A0ABW6WD99_9ACTN</name>
<evidence type="ECO:0000256" key="3">
    <source>
        <dbReference type="ARBA" id="ARBA00022729"/>
    </source>
</evidence>
<protein>
    <submittedName>
        <fullName evidence="6">Right-handed parallel beta-helix repeat-containing protein</fullName>
    </submittedName>
</protein>
<dbReference type="InterPro" id="IPR052052">
    <property type="entry name" value="Polysaccharide_Lyase_9"/>
</dbReference>
<feature type="domain" description="Right handed beta helix" evidence="5">
    <location>
        <begin position="287"/>
        <end position="431"/>
    </location>
</feature>
<accession>A0ABW6WD99</accession>
<sequence length="476" mass="50336">MWTTRRATAVMVTAATVVLGLPASAAQAHGGTTLYVSPKGSDSAAGTARHPLRTPQLAVDRLGRDGGTVHLAGGTYARQRIVIKERAHVAVLAAAGAVLDGKGLTVPDDRSGMVEIRDSSDITVDGLTVTGYRTRSLDGVPIGIYVTGSGHGIRLTGNHIHHLGNDNGTLGSFDMNAHGIAVYGTSATTPISDVRIDGNELDHLVLGASETLVLNGNVDGWSVTRNVIHDNNNIGIDAIGFEGTISGPARFTDVNRARHGLIAGNRVSRIISEGNPAYWEDGSWCNCADGIYVDGGGEITITGNVVDASDIGIEVASEWREGRTNAVTVTNNTVTNSRYTGLAIGGYDQDRGEAFDITVTGNVLRGNNTLDDGSPEMLLQYYVHDTTITHNTVIATNDQPVLLYRDEPAGSPDKNARVVLNHNVYGGPVPAGQELYYWNGEEQQGLKAYQAASGQDKKSIYRYAGTPSSSSTVTKR</sequence>
<feature type="chain" id="PRO_5046520091" evidence="4">
    <location>
        <begin position="29"/>
        <end position="476"/>
    </location>
</feature>
<dbReference type="EMBL" id="JBIAZU010000002">
    <property type="protein sequence ID" value="MFF5289967.1"/>
    <property type="molecule type" value="Genomic_DNA"/>
</dbReference>